<dbReference type="CDD" id="cd09087">
    <property type="entry name" value="Ape1-like_AP-endo"/>
    <property type="match status" value="1"/>
</dbReference>
<evidence type="ECO:0000256" key="6">
    <source>
        <dbReference type="PIRSR" id="PIRSR604808-1"/>
    </source>
</evidence>
<feature type="binding site" evidence="7">
    <location>
        <position position="36"/>
    </location>
    <ligand>
        <name>Mg(2+)</name>
        <dbReference type="ChEBI" id="CHEBI:18420"/>
        <label>1</label>
    </ligand>
</feature>
<dbReference type="EMBL" id="LIRB01000147">
    <property type="protein sequence ID" value="KWX71077.1"/>
    <property type="molecule type" value="Genomic_DNA"/>
</dbReference>
<dbReference type="InterPro" id="IPR036691">
    <property type="entry name" value="Endo/exonu/phosph_ase_sf"/>
</dbReference>
<keyword evidence="3 7" id="KW-0479">Metal-binding</keyword>
<feature type="binding site" evidence="7">
    <location>
        <position position="8"/>
    </location>
    <ligand>
        <name>Mg(2+)</name>
        <dbReference type="ChEBI" id="CHEBI:18420"/>
        <label>1</label>
    </ligand>
</feature>
<proteinExistence type="inferred from homology"/>
<feature type="binding site" evidence="7">
    <location>
        <position position="147"/>
    </location>
    <ligand>
        <name>Mg(2+)</name>
        <dbReference type="ChEBI" id="CHEBI:18420"/>
        <label>1</label>
    </ligand>
</feature>
<dbReference type="GO" id="GO:0008081">
    <property type="term" value="F:phosphoric diester hydrolase activity"/>
    <property type="evidence" value="ECO:0007669"/>
    <property type="project" value="TreeGrafter"/>
</dbReference>
<evidence type="ECO:0000259" key="9">
    <source>
        <dbReference type="Pfam" id="PF03372"/>
    </source>
</evidence>
<dbReference type="PANTHER" id="PTHR22748:SF6">
    <property type="entry name" value="DNA-(APURINIC OR APYRIMIDINIC SITE) ENDONUCLEASE"/>
    <property type="match status" value="1"/>
</dbReference>
<dbReference type="SUPFAM" id="SSF56219">
    <property type="entry name" value="DNase I-like"/>
    <property type="match status" value="1"/>
</dbReference>
<name>A0A132TIA8_9BACL</name>
<comment type="cofactor">
    <cofactor evidence="1">
        <name>Mn(2+)</name>
        <dbReference type="ChEBI" id="CHEBI:29035"/>
    </cofactor>
</comment>
<dbReference type="AlphaFoldDB" id="A0A132TIA8"/>
<dbReference type="InterPro" id="IPR004808">
    <property type="entry name" value="AP_endonuc_1"/>
</dbReference>
<feature type="domain" description="Endonuclease/exonuclease/phosphatase" evidence="9">
    <location>
        <begin position="5"/>
        <end position="243"/>
    </location>
</feature>
<comment type="similarity">
    <text evidence="2">Belongs to the DNA repair enzymes AP/ExoA family.</text>
</comment>
<sequence>MTKLVSWNVNGLRACVSKGFMNYFKEAEADIFCVQETKLQEGQILLDLGEAYEQYWNYAVKKGYSGTAVFTKIKPLSVRYGMEVDSEPEGRMITLEFSDFYLVNVYTPNAKRDLTRLDYRMEWEDRFRSYLQELDKRKPVLVCGDLNVAHQEIDLKNAKANRGNSGFTDEERGKMTELLESGFIDSFRHLHPDQEGAYTWWSYMPKIRERNVGWRIDYFLASSRLAPQLKMAGIECNVMGSDHCPVVLQLEDIPQLSV</sequence>
<evidence type="ECO:0000313" key="11">
    <source>
        <dbReference type="Proteomes" id="UP000070475"/>
    </source>
</evidence>
<dbReference type="PROSITE" id="PS00728">
    <property type="entry name" value="AP_NUCLEASE_F1_3"/>
    <property type="match status" value="1"/>
</dbReference>
<dbReference type="NCBIfam" id="TIGR00195">
    <property type="entry name" value="exoDNase_III"/>
    <property type="match status" value="1"/>
</dbReference>
<feature type="active site" evidence="6">
    <location>
        <position position="106"/>
    </location>
</feature>
<feature type="site" description="Important for catalytic activity" evidence="8">
    <location>
        <position position="217"/>
    </location>
</feature>
<evidence type="ECO:0000256" key="5">
    <source>
        <dbReference type="ARBA" id="ARBA00022842"/>
    </source>
</evidence>
<feature type="active site" description="Proton acceptor" evidence="6">
    <location>
        <position position="243"/>
    </location>
</feature>
<dbReference type="RefSeq" id="WP_060863247.1">
    <property type="nucleotide sequence ID" value="NZ_LIRB01000147.1"/>
</dbReference>
<comment type="caution">
    <text evidence="10">The sequence shown here is derived from an EMBL/GenBank/DDBJ whole genome shotgun (WGS) entry which is preliminary data.</text>
</comment>
<dbReference type="PROSITE" id="PS00726">
    <property type="entry name" value="AP_NUCLEASE_F1_1"/>
    <property type="match status" value="1"/>
</dbReference>
<dbReference type="InterPro" id="IPR020848">
    <property type="entry name" value="AP_endonuclease_F1_CS"/>
</dbReference>
<dbReference type="GO" id="GO:0003906">
    <property type="term" value="F:DNA-(apurinic or apyrimidinic site) endonuclease activity"/>
    <property type="evidence" value="ECO:0007669"/>
    <property type="project" value="TreeGrafter"/>
</dbReference>
<feature type="binding site" evidence="7">
    <location>
        <position position="242"/>
    </location>
    <ligand>
        <name>Mg(2+)</name>
        <dbReference type="ChEBI" id="CHEBI:18420"/>
        <label>1</label>
    </ligand>
</feature>
<feature type="binding site" evidence="7">
    <location>
        <position position="243"/>
    </location>
    <ligand>
        <name>Mg(2+)</name>
        <dbReference type="ChEBI" id="CHEBI:18420"/>
        <label>1</label>
    </ligand>
</feature>
<dbReference type="InterPro" id="IPR020847">
    <property type="entry name" value="AP_endonuclease_F1_BS"/>
</dbReference>
<dbReference type="Proteomes" id="UP000070475">
    <property type="component" value="Unassembled WGS sequence"/>
</dbReference>
<evidence type="ECO:0000256" key="2">
    <source>
        <dbReference type="ARBA" id="ARBA00007092"/>
    </source>
</evidence>
<keyword evidence="5 7" id="KW-0460">Magnesium</keyword>
<comment type="cofactor">
    <cofactor evidence="7">
        <name>Mg(2+)</name>
        <dbReference type="ChEBI" id="CHEBI:18420"/>
    </cofactor>
    <cofactor evidence="7">
        <name>Mn(2+)</name>
        <dbReference type="ChEBI" id="CHEBI:29035"/>
    </cofactor>
    <text evidence="7">Probably binds two magnesium or manganese ions per subunit.</text>
</comment>
<evidence type="ECO:0000256" key="8">
    <source>
        <dbReference type="PIRSR" id="PIRSR604808-3"/>
    </source>
</evidence>
<keyword evidence="11" id="KW-1185">Reference proteome</keyword>
<dbReference type="Gene3D" id="3.60.10.10">
    <property type="entry name" value="Endonuclease/exonuclease/phosphatase"/>
    <property type="match status" value="1"/>
</dbReference>
<dbReference type="OrthoDB" id="9803914at2"/>
<feature type="site" description="Interaction with DNA substrate" evidence="8">
    <location>
        <position position="243"/>
    </location>
</feature>
<accession>A0A132TIA8</accession>
<evidence type="ECO:0000256" key="4">
    <source>
        <dbReference type="ARBA" id="ARBA00022801"/>
    </source>
</evidence>
<reference evidence="10 11" key="1">
    <citation type="submission" date="2015-08" db="EMBL/GenBank/DDBJ databases">
        <title>Genomes of Paenibacillus riograndensis.</title>
        <authorList>
            <person name="Sant'Anna F.H."/>
            <person name="Souza R."/>
            <person name="Ambrosini A."/>
            <person name="Bach E."/>
            <person name="Fernandes G."/>
            <person name="Balsanelli E."/>
            <person name="Baura V.A."/>
            <person name="Pedrosa F.O."/>
            <person name="Souza E.M."/>
            <person name="Passaglia L."/>
        </authorList>
    </citation>
    <scope>NUCLEOTIDE SEQUENCE [LARGE SCALE GENOMIC DNA]</scope>
    <source>
        <strain evidence="10 11">CAS34</strain>
    </source>
</reference>
<dbReference type="Pfam" id="PF03372">
    <property type="entry name" value="Exo_endo_phos"/>
    <property type="match status" value="1"/>
</dbReference>
<gene>
    <name evidence="10" type="ORF">AMQ84_29125</name>
</gene>
<dbReference type="PATRIC" id="fig|483937.3.peg.3314"/>
<dbReference type="PROSITE" id="PS00727">
    <property type="entry name" value="AP_NUCLEASE_F1_2"/>
    <property type="match status" value="1"/>
</dbReference>
<evidence type="ECO:0000256" key="1">
    <source>
        <dbReference type="ARBA" id="ARBA00001936"/>
    </source>
</evidence>
<feature type="site" description="Transition state stabilizer" evidence="8">
    <location>
        <position position="147"/>
    </location>
</feature>
<feature type="binding site" evidence="7">
    <location>
        <position position="145"/>
    </location>
    <ligand>
        <name>Mg(2+)</name>
        <dbReference type="ChEBI" id="CHEBI:18420"/>
        <label>1</label>
    </ligand>
</feature>
<dbReference type="GO" id="GO:0046872">
    <property type="term" value="F:metal ion binding"/>
    <property type="evidence" value="ECO:0007669"/>
    <property type="project" value="UniProtKB-KW"/>
</dbReference>
<dbReference type="InterPro" id="IPR005135">
    <property type="entry name" value="Endo/exonuclease/phosphatase"/>
</dbReference>
<keyword evidence="4" id="KW-0378">Hydrolase</keyword>
<dbReference type="GO" id="GO:0008311">
    <property type="term" value="F:double-stranded DNA 3'-5' DNA exonuclease activity"/>
    <property type="evidence" value="ECO:0007669"/>
    <property type="project" value="TreeGrafter"/>
</dbReference>
<evidence type="ECO:0000313" key="10">
    <source>
        <dbReference type="EMBL" id="KWX71077.1"/>
    </source>
</evidence>
<dbReference type="GO" id="GO:0003677">
    <property type="term" value="F:DNA binding"/>
    <property type="evidence" value="ECO:0007669"/>
    <property type="project" value="InterPro"/>
</dbReference>
<organism evidence="10 11">
    <name type="scientific">Paenibacillus riograndensis</name>
    <dbReference type="NCBI Taxonomy" id="483937"/>
    <lineage>
        <taxon>Bacteria</taxon>
        <taxon>Bacillati</taxon>
        <taxon>Bacillota</taxon>
        <taxon>Bacilli</taxon>
        <taxon>Bacillales</taxon>
        <taxon>Paenibacillaceae</taxon>
        <taxon>Paenibacillus</taxon>
        <taxon>Paenibacillus sonchi group</taxon>
    </lineage>
</organism>
<evidence type="ECO:0000256" key="3">
    <source>
        <dbReference type="ARBA" id="ARBA00022723"/>
    </source>
</evidence>
<protein>
    <submittedName>
        <fullName evidence="10">Exodeoxyribonuclease III</fullName>
    </submittedName>
</protein>
<keyword evidence="7" id="KW-0464">Manganese</keyword>
<dbReference type="PANTHER" id="PTHR22748">
    <property type="entry name" value="AP ENDONUCLEASE"/>
    <property type="match status" value="1"/>
</dbReference>
<dbReference type="PROSITE" id="PS51435">
    <property type="entry name" value="AP_NUCLEASE_F1_4"/>
    <property type="match status" value="1"/>
</dbReference>
<evidence type="ECO:0000256" key="7">
    <source>
        <dbReference type="PIRSR" id="PIRSR604808-2"/>
    </source>
</evidence>
<dbReference type="NCBIfam" id="TIGR00633">
    <property type="entry name" value="xth"/>
    <property type="match status" value="1"/>
</dbReference>
<feature type="active site" description="Proton donor/acceptor" evidence="6">
    <location>
        <position position="145"/>
    </location>
</feature>
<dbReference type="GO" id="GO:0006284">
    <property type="term" value="P:base-excision repair"/>
    <property type="evidence" value="ECO:0007669"/>
    <property type="project" value="TreeGrafter"/>
</dbReference>